<gene>
    <name evidence="1" type="ORF">P7D78_16700</name>
</gene>
<dbReference type="EMBL" id="JARPXM010000021">
    <property type="protein sequence ID" value="MDT2539775.1"/>
    <property type="molecule type" value="Genomic_DNA"/>
</dbReference>
<comment type="caution">
    <text evidence="1">The sequence shown here is derived from an EMBL/GenBank/DDBJ whole genome shotgun (WGS) entry which is preliminary data.</text>
</comment>
<reference evidence="1" key="1">
    <citation type="submission" date="2023-03" db="EMBL/GenBank/DDBJ databases">
        <authorList>
            <person name="Shen W."/>
            <person name="Cai J."/>
        </authorList>
    </citation>
    <scope>NUCLEOTIDE SEQUENCE</scope>
    <source>
        <strain evidence="1">B646-2</strain>
    </source>
</reference>
<evidence type="ECO:0000313" key="2">
    <source>
        <dbReference type="Proteomes" id="UP001249240"/>
    </source>
</evidence>
<dbReference type="GeneID" id="67040974"/>
<protein>
    <submittedName>
        <fullName evidence="1">Uncharacterized protein</fullName>
    </submittedName>
</protein>
<evidence type="ECO:0000313" key="1">
    <source>
        <dbReference type="EMBL" id="MDT2539775.1"/>
    </source>
</evidence>
<dbReference type="AlphaFoldDB" id="A0AAW8SZ92"/>
<proteinExistence type="predicted"/>
<name>A0AAW8SZ92_9ENTE</name>
<sequence>MIELILGILLLVWPLAKIPYLLKNKREYGVFFTSDKRIFVPKYVNFGNGLNTNNKLGFTINILISMSLIIDGILRLR</sequence>
<organism evidence="1 2">
    <name type="scientific">Enterococcus raffinosus</name>
    <dbReference type="NCBI Taxonomy" id="71452"/>
    <lineage>
        <taxon>Bacteria</taxon>
        <taxon>Bacillati</taxon>
        <taxon>Bacillota</taxon>
        <taxon>Bacilli</taxon>
        <taxon>Lactobacillales</taxon>
        <taxon>Enterococcaceae</taxon>
        <taxon>Enterococcus</taxon>
    </lineage>
</organism>
<dbReference type="RefSeq" id="WP_010745440.1">
    <property type="nucleotide sequence ID" value="NZ_BAAAXM010000062.1"/>
</dbReference>
<accession>A0AAW8SZ92</accession>
<dbReference type="Proteomes" id="UP001249240">
    <property type="component" value="Unassembled WGS sequence"/>
</dbReference>